<evidence type="ECO:0000313" key="2">
    <source>
        <dbReference type="Proteomes" id="UP000004980"/>
    </source>
</evidence>
<accession>A0ABN0FL98</accession>
<name>A0ABN0FL98_9BURK</name>
<proteinExistence type="predicted"/>
<organism evidence="1 2">
    <name type="scientific">Paraburkholderia hospita</name>
    <dbReference type="NCBI Taxonomy" id="169430"/>
    <lineage>
        <taxon>Bacteria</taxon>
        <taxon>Pseudomonadati</taxon>
        <taxon>Pseudomonadota</taxon>
        <taxon>Betaproteobacteria</taxon>
        <taxon>Burkholderiales</taxon>
        <taxon>Burkholderiaceae</taxon>
        <taxon>Paraburkholderia</taxon>
    </lineage>
</organism>
<dbReference type="RefSeq" id="WP_007583500.1">
    <property type="nucleotide sequence ID" value="NZ_AKAU01000098.1"/>
</dbReference>
<evidence type="ECO:0000313" key="1">
    <source>
        <dbReference type="EMBL" id="EIM99505.1"/>
    </source>
</evidence>
<dbReference type="EMBL" id="AKAU01000098">
    <property type="protein sequence ID" value="EIM99505.1"/>
    <property type="molecule type" value="Genomic_DNA"/>
</dbReference>
<reference evidence="1 2" key="1">
    <citation type="journal article" date="2012" name="J. Bacteriol.">
        <title>Draft Genome Sequence of the Soil Bacterium Burkholderia terrae Strain BS001, Which Interacts with Fungal Surface Structures.</title>
        <authorList>
            <person name="Nazir R."/>
            <person name="Hansen M.A."/>
            <person name="Sorensen S."/>
            <person name="van Elsas J.D."/>
        </authorList>
    </citation>
    <scope>NUCLEOTIDE SEQUENCE [LARGE SCALE GENOMIC DNA]</scope>
    <source>
        <strain evidence="1 2">BS001</strain>
    </source>
</reference>
<sequence>MAAEIQHLEALAFCATVEVIRKAQGKVNPDDLPSGSMERMLAEVDLINDTLRFLGIVIPELEKKKGDEIA</sequence>
<dbReference type="Proteomes" id="UP000004980">
    <property type="component" value="Unassembled WGS sequence"/>
</dbReference>
<gene>
    <name evidence="1" type="ORF">WQE_18674</name>
</gene>
<comment type="caution">
    <text evidence="1">The sequence shown here is derived from an EMBL/GenBank/DDBJ whole genome shotgun (WGS) entry which is preliminary data.</text>
</comment>
<keyword evidence="2" id="KW-1185">Reference proteome</keyword>
<protein>
    <submittedName>
        <fullName evidence="1">Uncharacterized protein</fullName>
    </submittedName>
</protein>